<organism evidence="2 3">
    <name type="scientific">Arenivirga flava</name>
    <dbReference type="NCBI Taxonomy" id="1930060"/>
    <lineage>
        <taxon>Bacteria</taxon>
        <taxon>Bacillati</taxon>
        <taxon>Actinomycetota</taxon>
        <taxon>Actinomycetes</taxon>
        <taxon>Micrococcales</taxon>
        <taxon>Microbacteriaceae</taxon>
        <taxon>Arenivirga</taxon>
    </lineage>
</organism>
<keyword evidence="1" id="KW-0472">Membrane</keyword>
<protein>
    <submittedName>
        <fullName evidence="2">Uncharacterized protein</fullName>
    </submittedName>
</protein>
<sequence length="131" mass="14522">MNFFLDLMSNTALWGGFIAIAGSALVWLTFTFPSYPRERAWYLERGEGRWFSRPGHARGFSLLRASRPADHQAIDEFERMAVQAERARSWASIATIPFLLIGLIALASAVVLVNVSSLEGLDIVPGCCRSC</sequence>
<name>A0AA37XBB0_9MICO</name>
<reference evidence="2 3" key="1">
    <citation type="journal article" date="2014" name="Int. J. Syst. Evol. Microbiol.">
        <title>Complete genome sequence of Corynebacterium casei LMG S-19264T (=DSM 44701T), isolated from a smear-ripened cheese.</title>
        <authorList>
            <consortium name="US DOE Joint Genome Institute (JGI-PGF)"/>
            <person name="Walter F."/>
            <person name="Albersmeier A."/>
            <person name="Kalinowski J."/>
            <person name="Ruckert C."/>
        </authorList>
    </citation>
    <scope>NUCLEOTIDE SEQUENCE [LARGE SCALE GENOMIC DNA]</scope>
    <source>
        <strain evidence="2 3">NBRC 112289</strain>
    </source>
</reference>
<dbReference type="EMBL" id="BSUL01000001">
    <property type="protein sequence ID" value="GMA27407.1"/>
    <property type="molecule type" value="Genomic_DNA"/>
</dbReference>
<evidence type="ECO:0000313" key="2">
    <source>
        <dbReference type="EMBL" id="GMA27407.1"/>
    </source>
</evidence>
<feature type="transmembrane region" description="Helical" evidence="1">
    <location>
        <begin position="12"/>
        <end position="35"/>
    </location>
</feature>
<keyword evidence="3" id="KW-1185">Reference proteome</keyword>
<comment type="caution">
    <text evidence="2">The sequence shown here is derived from an EMBL/GenBank/DDBJ whole genome shotgun (WGS) entry which is preliminary data.</text>
</comment>
<dbReference type="Proteomes" id="UP001157160">
    <property type="component" value="Unassembled WGS sequence"/>
</dbReference>
<gene>
    <name evidence="2" type="ORF">GCM10025874_06600</name>
</gene>
<keyword evidence="1" id="KW-0812">Transmembrane</keyword>
<feature type="transmembrane region" description="Helical" evidence="1">
    <location>
        <begin position="89"/>
        <end position="113"/>
    </location>
</feature>
<evidence type="ECO:0000313" key="3">
    <source>
        <dbReference type="Proteomes" id="UP001157160"/>
    </source>
</evidence>
<dbReference type="RefSeq" id="WP_284229976.1">
    <property type="nucleotide sequence ID" value="NZ_BSUL01000001.1"/>
</dbReference>
<dbReference type="AlphaFoldDB" id="A0AA37XBB0"/>
<evidence type="ECO:0000256" key="1">
    <source>
        <dbReference type="SAM" id="Phobius"/>
    </source>
</evidence>
<keyword evidence="1" id="KW-1133">Transmembrane helix</keyword>
<proteinExistence type="predicted"/>
<accession>A0AA37XBB0</accession>